<comment type="similarity">
    <text evidence="1">Belongs to the AHA1 family.</text>
</comment>
<organism evidence="3 4">
    <name type="scientific">Candidatus Roizmanbacteria bacterium RIFCSPLOWO2_01_FULL_37_16</name>
    <dbReference type="NCBI Taxonomy" id="1802058"/>
    <lineage>
        <taxon>Bacteria</taxon>
        <taxon>Candidatus Roizmaniibacteriota</taxon>
    </lineage>
</organism>
<evidence type="ECO:0000259" key="2">
    <source>
        <dbReference type="Pfam" id="PF08327"/>
    </source>
</evidence>
<dbReference type="InterPro" id="IPR013538">
    <property type="entry name" value="ASHA1/2-like_C"/>
</dbReference>
<dbReference type="SUPFAM" id="SSF55961">
    <property type="entry name" value="Bet v1-like"/>
    <property type="match status" value="1"/>
</dbReference>
<feature type="domain" description="Activator of Hsp90 ATPase homologue 1/2-like C-terminal" evidence="2">
    <location>
        <begin position="7"/>
        <end position="66"/>
    </location>
</feature>
<comment type="caution">
    <text evidence="3">The sequence shown here is derived from an EMBL/GenBank/DDBJ whole genome shotgun (WGS) entry which is preliminary data.</text>
</comment>
<dbReference type="AlphaFoldDB" id="A0A1F7IQM1"/>
<name>A0A1F7IQM1_9BACT</name>
<dbReference type="EMBL" id="MGAI01000003">
    <property type="protein sequence ID" value="OGK45660.1"/>
    <property type="molecule type" value="Genomic_DNA"/>
</dbReference>
<evidence type="ECO:0000313" key="4">
    <source>
        <dbReference type="Proteomes" id="UP000178040"/>
    </source>
</evidence>
<accession>A0A1F7IQM1</accession>
<proteinExistence type="inferred from homology"/>
<dbReference type="Pfam" id="PF08327">
    <property type="entry name" value="AHSA1"/>
    <property type="match status" value="1"/>
</dbReference>
<dbReference type="Proteomes" id="UP000178040">
    <property type="component" value="Unassembled WGS sequence"/>
</dbReference>
<sequence length="72" mass="8130">MPDTFPMETTITITFKEKDGPSTSLKTSKTEMTLYYPSAEGIEGKMLDDMTQGWNQSFDKLQSRVESRDSGL</sequence>
<reference evidence="3 4" key="1">
    <citation type="journal article" date="2016" name="Nat. Commun.">
        <title>Thousands of microbial genomes shed light on interconnected biogeochemical processes in an aquifer system.</title>
        <authorList>
            <person name="Anantharaman K."/>
            <person name="Brown C.T."/>
            <person name="Hug L.A."/>
            <person name="Sharon I."/>
            <person name="Castelle C.J."/>
            <person name="Probst A.J."/>
            <person name="Thomas B.C."/>
            <person name="Singh A."/>
            <person name="Wilkins M.J."/>
            <person name="Karaoz U."/>
            <person name="Brodie E.L."/>
            <person name="Williams K.H."/>
            <person name="Hubbard S.S."/>
            <person name="Banfield J.F."/>
        </authorList>
    </citation>
    <scope>NUCLEOTIDE SEQUENCE [LARGE SCALE GENOMIC DNA]</scope>
</reference>
<gene>
    <name evidence="3" type="ORF">A3B40_04235</name>
</gene>
<evidence type="ECO:0000256" key="1">
    <source>
        <dbReference type="ARBA" id="ARBA00006817"/>
    </source>
</evidence>
<evidence type="ECO:0000313" key="3">
    <source>
        <dbReference type="EMBL" id="OGK45660.1"/>
    </source>
</evidence>
<dbReference type="InterPro" id="IPR023393">
    <property type="entry name" value="START-like_dom_sf"/>
</dbReference>
<protein>
    <recommendedName>
        <fullName evidence="2">Activator of Hsp90 ATPase homologue 1/2-like C-terminal domain-containing protein</fullName>
    </recommendedName>
</protein>
<dbReference type="Gene3D" id="3.30.530.20">
    <property type="match status" value="1"/>
</dbReference>